<keyword evidence="3" id="KW-0804">Transcription</keyword>
<feature type="modified residue" description="4-aspartylphosphate" evidence="4">
    <location>
        <position position="58"/>
    </location>
</feature>
<dbReference type="PANTHER" id="PTHR43280">
    <property type="entry name" value="ARAC-FAMILY TRANSCRIPTIONAL REGULATOR"/>
    <property type="match status" value="1"/>
</dbReference>
<dbReference type="CDD" id="cd17536">
    <property type="entry name" value="REC_YesN-like"/>
    <property type="match status" value="1"/>
</dbReference>
<dbReference type="Proteomes" id="UP000670947">
    <property type="component" value="Unassembled WGS sequence"/>
</dbReference>
<dbReference type="InterPro" id="IPR018062">
    <property type="entry name" value="HTH_AraC-typ_CS"/>
</dbReference>
<comment type="caution">
    <text evidence="8">The sequence shown here is derived from an EMBL/GenBank/DDBJ whole genome shotgun (WGS) entry which is preliminary data.</text>
</comment>
<keyword evidence="2" id="KW-0238">DNA-binding</keyword>
<evidence type="ECO:0000256" key="4">
    <source>
        <dbReference type="PROSITE-ProRule" id="PRU00169"/>
    </source>
</evidence>
<dbReference type="PANTHER" id="PTHR43280:SF10">
    <property type="entry name" value="REGULATORY PROTEIN POCR"/>
    <property type="match status" value="1"/>
</dbReference>
<feature type="domain" description="Response regulatory" evidence="7">
    <location>
        <begin position="7"/>
        <end position="123"/>
    </location>
</feature>
<evidence type="ECO:0000256" key="2">
    <source>
        <dbReference type="ARBA" id="ARBA00023125"/>
    </source>
</evidence>
<dbReference type="SMART" id="SM00342">
    <property type="entry name" value="HTH_ARAC"/>
    <property type="match status" value="1"/>
</dbReference>
<keyword evidence="9" id="KW-1185">Reference proteome</keyword>
<evidence type="ECO:0000256" key="5">
    <source>
        <dbReference type="SAM" id="Coils"/>
    </source>
</evidence>
<gene>
    <name evidence="8" type="ORF">I8J29_05260</name>
</gene>
<reference evidence="8 9" key="1">
    <citation type="submission" date="2021-03" db="EMBL/GenBank/DDBJ databases">
        <title>Paenibacillus artemisicola MWE-103 whole genome sequence.</title>
        <authorList>
            <person name="Ham Y.J."/>
        </authorList>
    </citation>
    <scope>NUCLEOTIDE SEQUENCE [LARGE SCALE GENOMIC DNA]</scope>
    <source>
        <strain evidence="8 9">MWE-103</strain>
    </source>
</reference>
<dbReference type="PROSITE" id="PS01124">
    <property type="entry name" value="HTH_ARAC_FAMILY_2"/>
    <property type="match status" value="1"/>
</dbReference>
<keyword evidence="4" id="KW-0597">Phosphoprotein</keyword>
<dbReference type="Pfam" id="PF00072">
    <property type="entry name" value="Response_reg"/>
    <property type="match status" value="1"/>
</dbReference>
<evidence type="ECO:0000259" key="6">
    <source>
        <dbReference type="PROSITE" id="PS01124"/>
    </source>
</evidence>
<name>A0ABS3W5M6_9BACL</name>
<keyword evidence="5" id="KW-0175">Coiled coil</keyword>
<dbReference type="InterPro" id="IPR011006">
    <property type="entry name" value="CheY-like_superfamily"/>
</dbReference>
<dbReference type="InterPro" id="IPR009057">
    <property type="entry name" value="Homeodomain-like_sf"/>
</dbReference>
<sequence>MNDDRFTVLVVDDELPIRQELRLFAWEQHQAEWIGEAENGEDALRFCRCLAPDIVITDITMPVMNGLELFRSLKSEFPRIQVILLTCHSEFAYAKEAVKLGAVEYLVKVAMDDGDLAEALQRAKERAYREKSLQQSEAERLRRKRPEQLMVMIRQSADDGGLAAWLQAGFRSRFPLRLAALHAEARKESRLFVHQAIEESLTTLENLKPFSWFPADTGIYVLMFRAEEGDPPEVWREMETITEELYRSIDLRLPFLSDAYRLYGVISEPIRRSADFGAAYRGVCERPDAVFYDGTGRVFAMPSAGPASLDEQSANDMSDKLRKAQWDREQLAKVIRGDFIAWAMSGRFAPEELRMFVAERLRDRHREQAAQGGSGRKAPSRIADAGTLHELAEVFVHEILESYARIKKCRREIADAKAFIAENLEKNITLSAVSREVGLSPNYLSRLFREETGISFNDFVTGTRIEKATELLQHTSLRVYEIAQQVGIPSYRYFSAIFREWTGTAPTELRLAEQGGKG</sequence>
<dbReference type="InterPro" id="IPR001789">
    <property type="entry name" value="Sig_transdc_resp-reg_receiver"/>
</dbReference>
<proteinExistence type="predicted"/>
<keyword evidence="1" id="KW-0805">Transcription regulation</keyword>
<evidence type="ECO:0000259" key="7">
    <source>
        <dbReference type="PROSITE" id="PS50110"/>
    </source>
</evidence>
<accession>A0ABS3W5M6</accession>
<feature type="coiled-coil region" evidence="5">
    <location>
        <begin position="117"/>
        <end position="144"/>
    </location>
</feature>
<dbReference type="Pfam" id="PF12833">
    <property type="entry name" value="HTH_18"/>
    <property type="match status" value="1"/>
</dbReference>
<dbReference type="InterPro" id="IPR018060">
    <property type="entry name" value="HTH_AraC"/>
</dbReference>
<evidence type="ECO:0000313" key="8">
    <source>
        <dbReference type="EMBL" id="MBO7743593.1"/>
    </source>
</evidence>
<dbReference type="SUPFAM" id="SSF52172">
    <property type="entry name" value="CheY-like"/>
    <property type="match status" value="1"/>
</dbReference>
<evidence type="ECO:0000256" key="1">
    <source>
        <dbReference type="ARBA" id="ARBA00023015"/>
    </source>
</evidence>
<dbReference type="EMBL" id="JAGGDJ010000002">
    <property type="protein sequence ID" value="MBO7743593.1"/>
    <property type="molecule type" value="Genomic_DNA"/>
</dbReference>
<dbReference type="Gene3D" id="3.40.50.2300">
    <property type="match status" value="1"/>
</dbReference>
<dbReference type="Gene3D" id="1.10.10.60">
    <property type="entry name" value="Homeodomain-like"/>
    <property type="match status" value="2"/>
</dbReference>
<feature type="domain" description="HTH araC/xylS-type" evidence="6">
    <location>
        <begin position="414"/>
        <end position="512"/>
    </location>
</feature>
<protein>
    <submittedName>
        <fullName evidence="8">Response regulator</fullName>
    </submittedName>
</protein>
<evidence type="ECO:0000313" key="9">
    <source>
        <dbReference type="Proteomes" id="UP000670947"/>
    </source>
</evidence>
<dbReference type="SUPFAM" id="SSF46689">
    <property type="entry name" value="Homeodomain-like"/>
    <property type="match status" value="2"/>
</dbReference>
<dbReference type="RefSeq" id="WP_208846610.1">
    <property type="nucleotide sequence ID" value="NZ_JAGGDJ010000002.1"/>
</dbReference>
<evidence type="ECO:0000256" key="3">
    <source>
        <dbReference type="ARBA" id="ARBA00023163"/>
    </source>
</evidence>
<organism evidence="8 9">
    <name type="scientific">Paenibacillus artemisiicola</name>
    <dbReference type="NCBI Taxonomy" id="1172618"/>
    <lineage>
        <taxon>Bacteria</taxon>
        <taxon>Bacillati</taxon>
        <taxon>Bacillota</taxon>
        <taxon>Bacilli</taxon>
        <taxon>Bacillales</taxon>
        <taxon>Paenibacillaceae</taxon>
        <taxon>Paenibacillus</taxon>
    </lineage>
</organism>
<dbReference type="PROSITE" id="PS50110">
    <property type="entry name" value="RESPONSE_REGULATORY"/>
    <property type="match status" value="1"/>
</dbReference>
<dbReference type="SMART" id="SM00448">
    <property type="entry name" value="REC"/>
    <property type="match status" value="1"/>
</dbReference>
<dbReference type="PROSITE" id="PS00041">
    <property type="entry name" value="HTH_ARAC_FAMILY_1"/>
    <property type="match status" value="1"/>
</dbReference>